<feature type="compositionally biased region" description="Polar residues" evidence="6">
    <location>
        <begin position="55"/>
        <end position="68"/>
    </location>
</feature>
<feature type="compositionally biased region" description="Basic and acidic residues" evidence="6">
    <location>
        <begin position="903"/>
        <end position="914"/>
    </location>
</feature>
<dbReference type="Gene3D" id="1.25.40.10">
    <property type="entry name" value="Tetratricopeptide repeat domain"/>
    <property type="match status" value="1"/>
</dbReference>
<dbReference type="STRING" id="289078.A0A2X0MNN7"/>
<dbReference type="InterPro" id="IPR011990">
    <property type="entry name" value="TPR-like_helical_dom_sf"/>
</dbReference>
<evidence type="ECO:0000256" key="2">
    <source>
        <dbReference type="ARBA" id="ARBA00022737"/>
    </source>
</evidence>
<organism evidence="7 8">
    <name type="scientific">Microbotryum saponariae</name>
    <dbReference type="NCBI Taxonomy" id="289078"/>
    <lineage>
        <taxon>Eukaryota</taxon>
        <taxon>Fungi</taxon>
        <taxon>Dikarya</taxon>
        <taxon>Basidiomycota</taxon>
        <taxon>Pucciniomycotina</taxon>
        <taxon>Microbotryomycetes</taxon>
        <taxon>Microbotryales</taxon>
        <taxon>Microbotryaceae</taxon>
        <taxon>Microbotryum</taxon>
    </lineage>
</organism>
<dbReference type="OrthoDB" id="5588846at2759"/>
<dbReference type="PANTHER" id="PTHR47447">
    <property type="entry name" value="OS03G0856100 PROTEIN"/>
    <property type="match status" value="1"/>
</dbReference>
<gene>
    <name evidence="7" type="ORF">BZ3500_MVSOF-1268-A1-R1_CHR6-3G08686</name>
</gene>
<keyword evidence="8" id="KW-1185">Reference proteome</keyword>
<dbReference type="Proteomes" id="UP000249723">
    <property type="component" value="Unassembled WGS sequence"/>
</dbReference>
<feature type="region of interest" description="Disordered" evidence="6">
    <location>
        <begin position="48"/>
        <end position="83"/>
    </location>
</feature>
<dbReference type="EMBL" id="FMWP01000048">
    <property type="protein sequence ID" value="SCZ93475.1"/>
    <property type="molecule type" value="Genomic_DNA"/>
</dbReference>
<evidence type="ECO:0000313" key="7">
    <source>
        <dbReference type="EMBL" id="SCZ93475.1"/>
    </source>
</evidence>
<evidence type="ECO:0000256" key="6">
    <source>
        <dbReference type="SAM" id="MobiDB-lite"/>
    </source>
</evidence>
<feature type="compositionally biased region" description="Basic and acidic residues" evidence="6">
    <location>
        <begin position="69"/>
        <end position="82"/>
    </location>
</feature>
<dbReference type="PROSITE" id="PS51375">
    <property type="entry name" value="PPR"/>
    <property type="match status" value="2"/>
</dbReference>
<evidence type="ECO:0000313" key="8">
    <source>
        <dbReference type="Proteomes" id="UP000249723"/>
    </source>
</evidence>
<feature type="repeat" description="PPR" evidence="5">
    <location>
        <begin position="490"/>
        <end position="527"/>
    </location>
</feature>
<dbReference type="Pfam" id="PF01535">
    <property type="entry name" value="PPR"/>
    <property type="match status" value="1"/>
</dbReference>
<comment type="function">
    <text evidence="3">Regulates mitochondrial small subunit maturation by controlling 15S rRNA 5'-end processing. Localizes to the 5' precursor of the 15S rRNA in a position that is subsequently occupied by mS47 in the mature yeast mtSSU. Uses structure and sequence-specific RNA recognition, binding to a single-stranded region of the precursor and specifically recognizing bases -6 to -1. The exchange of Ccm1 for mS47 is coupled to the irreversible removal of precursor rRNA that is accompanied by conformational changes of the mitoribosomal proteins uS5m and mS26. These conformational changes signal completion of 5'-end rRNA processing through protection of the mature 5'-end of the 15S rRNA and stabilization of mS47. The removal of the 5' precursor together with the dissociation of Ccm1 may be catalyzed by the 5'-3' exoribonuclease Pet127. Involved in the specific removal of group I introns in mitochondrial encoded transcripts.</text>
</comment>
<dbReference type="PANTHER" id="PTHR47447:SF17">
    <property type="entry name" value="OS12G0638900 PROTEIN"/>
    <property type="match status" value="1"/>
</dbReference>
<feature type="repeat" description="PPR" evidence="5">
    <location>
        <begin position="452"/>
        <end position="488"/>
    </location>
</feature>
<comment type="subunit">
    <text evidence="4">Binds to mitochondrial small subunit 15S rRNA.</text>
</comment>
<name>A0A2X0MNN7_9BASI</name>
<proteinExistence type="inferred from homology"/>
<comment type="similarity">
    <text evidence="1">Belongs to the CCM1 family.</text>
</comment>
<protein>
    <submittedName>
        <fullName evidence="7">BZ3500_MvSof-1268-A1-R1_Chr6-3g08686 protein</fullName>
    </submittedName>
</protein>
<feature type="compositionally biased region" description="Basic and acidic residues" evidence="6">
    <location>
        <begin position="921"/>
        <end position="930"/>
    </location>
</feature>
<evidence type="ECO:0000256" key="5">
    <source>
        <dbReference type="PROSITE-ProRule" id="PRU00708"/>
    </source>
</evidence>
<evidence type="ECO:0000256" key="4">
    <source>
        <dbReference type="ARBA" id="ARBA00044511"/>
    </source>
</evidence>
<feature type="region of interest" description="Disordered" evidence="6">
    <location>
        <begin position="903"/>
        <end position="930"/>
    </location>
</feature>
<accession>A0A2X0MNN7</accession>
<sequence length="930" mass="104272">MLWRTCRRLLHVVGPTSSTTTSKPSSRTAAAAAAAIAAASSPRCCLTPSPRLTIGPSSQLFSTSQPSQKYEKKSTQKHDRLAQKRAIRAKRSLVLVDKQKKRREHEIHRLQEREQKRVRVDEWTSDLPPLEEAELESMYQQLITATPEQLLPPPETHPAIAAPKPPQLLLYDPSRDGAQGLLNLAERLEAFEADEEVDAPERDQDPVSTIISDLAEKLRRRRSEMGLPREPEENAREGAQELVEIPKSAPQVLLDRLESLLHVGEVASLPSTAIDFDHVQPSKGLIHQSEWTDLIITAAQSQDLESVKRGLILMQRMAPQHDARAMNELMSLFAAERRPRDALELANFAKERESFELTYPATNPRTDDILRTGSLPFSLESHHHLLASLSPSHPELAIQHLHSLEASNYTPLLATYTHLINRLLSPISPPHLIARGWDLYAHCRLVAHPIPDVDLYNTMIAACSRGAYPSPERAVDLFLEMTETNLIAPTPTTYNALIRSCAREGSQPSYFEALRYLKKMLDDNLLPNRGTFHAILEGARRQGDLLRSRWVLVKMVQIGGECRPNADTLALVFRSYKGYEPEVKEKRGIAIGGSKRAAVVGEEKDLEVDIISADVGPNEVIDETHKVDAQPTATAAEEQPLEDSNVIELLGESSLFYPGPIPTTPDELVLEAQNLLLQIVEPSVLGLSTSPRSRPSSFPDVRPTAFLLNSYLELLTAHAPLPASVDFFNSAYGPSTGVDKNGYTFEVMIKRCETAKKREVGLEMARKVWEEWKVWSEEDQERLSGRNISLLWGSMIRVLARSFKHAEGLDLLQRFISTYPPLALVASARSRAHQRHSLPPNPNKIQLSSLQFPETTHPATRHDLPPHLLAEDVKLLYLRFRNVEDMEGLKRIQGVVKAYKEARQEAKRIEEERPRKKGLKGKGEGKERTQ</sequence>
<evidence type="ECO:0000256" key="3">
    <source>
        <dbReference type="ARBA" id="ARBA00044493"/>
    </source>
</evidence>
<evidence type="ECO:0000256" key="1">
    <source>
        <dbReference type="ARBA" id="ARBA00006192"/>
    </source>
</evidence>
<keyword evidence="2" id="KW-0677">Repeat</keyword>
<reference evidence="8" key="1">
    <citation type="submission" date="2016-10" db="EMBL/GenBank/DDBJ databases">
        <authorList>
            <person name="Jeantristanb JTB J.-T."/>
            <person name="Ricardo R."/>
        </authorList>
    </citation>
    <scope>NUCLEOTIDE SEQUENCE [LARGE SCALE GENOMIC DNA]</scope>
</reference>
<dbReference type="InterPro" id="IPR002885">
    <property type="entry name" value="PPR_rpt"/>
</dbReference>
<dbReference type="AlphaFoldDB" id="A0A2X0MNN7"/>